<reference evidence="2" key="1">
    <citation type="submission" date="2025-08" db="UniProtKB">
        <authorList>
            <consortium name="RefSeq"/>
        </authorList>
    </citation>
    <scope>IDENTIFICATION</scope>
    <source>
        <tissue evidence="2">Seedling</tissue>
    </source>
</reference>
<dbReference type="InParanoid" id="A0A6P4AAV9"/>
<proteinExistence type="predicted"/>
<dbReference type="PANTHER" id="PTHR33702">
    <property type="entry name" value="BNAA09G40010D PROTEIN"/>
    <property type="match status" value="1"/>
</dbReference>
<protein>
    <submittedName>
        <fullName evidence="2">Uncharacterized protein LOC107426304</fullName>
    </submittedName>
</protein>
<accession>A0A6P4AAV9</accession>
<gene>
    <name evidence="2" type="primary">LOC107426304</name>
</gene>
<evidence type="ECO:0000313" key="1">
    <source>
        <dbReference type="Proteomes" id="UP001652623"/>
    </source>
</evidence>
<dbReference type="AlphaFoldDB" id="A0A6P4AAV9"/>
<dbReference type="KEGG" id="zju:107426304"/>
<dbReference type="RefSeq" id="XP_015891923.2">
    <property type="nucleotide sequence ID" value="XM_016036437.4"/>
</dbReference>
<name>A0A6P4AAV9_ZIZJJ</name>
<sequence>MITSLHKLIQNSQKKKRSENYVIQIHDIYIYIYADPATELNQSSSTAYPNKYQKVSFPLAQREESKNTNTPMEGVSASVYKGLRGYWTRRGYEKLNGLDRRRKSRVELGSTQRRKRVWRIKVAPKLGFIRRMPSPKKLLVWLRDAYVKLMLGFANSRVFSSAYGGVICNDGTGAFGKGPLKEYDEKMIVEIYKSLALAQGQLVPRDAAKLGSEIVHRR</sequence>
<keyword evidence="1" id="KW-1185">Reference proteome</keyword>
<dbReference type="GeneID" id="107426304"/>
<dbReference type="Proteomes" id="UP001652623">
    <property type="component" value="Chromosome 9"/>
</dbReference>
<dbReference type="PANTHER" id="PTHR33702:SF5">
    <property type="entry name" value="OS01G0308600 PROTEIN"/>
    <property type="match status" value="1"/>
</dbReference>
<dbReference type="FunCoup" id="A0A6P4AAV9">
    <property type="interactions" value="463"/>
</dbReference>
<organism evidence="1 2">
    <name type="scientific">Ziziphus jujuba</name>
    <name type="common">Chinese jujube</name>
    <name type="synonym">Ziziphus sativa</name>
    <dbReference type="NCBI Taxonomy" id="326968"/>
    <lineage>
        <taxon>Eukaryota</taxon>
        <taxon>Viridiplantae</taxon>
        <taxon>Streptophyta</taxon>
        <taxon>Embryophyta</taxon>
        <taxon>Tracheophyta</taxon>
        <taxon>Spermatophyta</taxon>
        <taxon>Magnoliopsida</taxon>
        <taxon>eudicotyledons</taxon>
        <taxon>Gunneridae</taxon>
        <taxon>Pentapetalae</taxon>
        <taxon>rosids</taxon>
        <taxon>fabids</taxon>
        <taxon>Rosales</taxon>
        <taxon>Rhamnaceae</taxon>
        <taxon>Paliureae</taxon>
        <taxon>Ziziphus</taxon>
    </lineage>
</organism>
<evidence type="ECO:0000313" key="2">
    <source>
        <dbReference type="RefSeq" id="XP_015891923.2"/>
    </source>
</evidence>